<feature type="transmembrane region" description="Helical" evidence="1">
    <location>
        <begin position="98"/>
        <end position="115"/>
    </location>
</feature>
<gene>
    <name evidence="2" type="ORF">SAMN04488058_101392</name>
</gene>
<dbReference type="AlphaFoldDB" id="A0A1H6SUE3"/>
<dbReference type="EMBL" id="FNZA01000001">
    <property type="protein sequence ID" value="SEI70496.1"/>
    <property type="molecule type" value="Genomic_DNA"/>
</dbReference>
<reference evidence="3" key="1">
    <citation type="submission" date="2016-10" db="EMBL/GenBank/DDBJ databases">
        <authorList>
            <person name="Varghese N."/>
            <person name="Submissions S."/>
        </authorList>
    </citation>
    <scope>NUCLEOTIDE SEQUENCE [LARGE SCALE GENOMIC DNA]</scope>
    <source>
        <strain evidence="3">CGMCC 1.10218</strain>
    </source>
</reference>
<proteinExistence type="predicted"/>
<feature type="transmembrane region" description="Helical" evidence="1">
    <location>
        <begin position="69"/>
        <end position="86"/>
    </location>
</feature>
<evidence type="ECO:0000256" key="1">
    <source>
        <dbReference type="SAM" id="Phobius"/>
    </source>
</evidence>
<evidence type="ECO:0000313" key="2">
    <source>
        <dbReference type="EMBL" id="SEI70496.1"/>
    </source>
</evidence>
<keyword evidence="1" id="KW-0472">Membrane</keyword>
<keyword evidence="1" id="KW-1133">Transmembrane helix</keyword>
<dbReference type="RefSeq" id="WP_092262865.1">
    <property type="nucleotide sequence ID" value="NZ_FNZA01000001.1"/>
</dbReference>
<organism evidence="2 3">
    <name type="scientific">Deinococcus reticulitermitis</name>
    <dbReference type="NCBI Taxonomy" id="856736"/>
    <lineage>
        <taxon>Bacteria</taxon>
        <taxon>Thermotogati</taxon>
        <taxon>Deinococcota</taxon>
        <taxon>Deinococci</taxon>
        <taxon>Deinococcales</taxon>
        <taxon>Deinococcaceae</taxon>
        <taxon>Deinococcus</taxon>
    </lineage>
</organism>
<feature type="transmembrane region" description="Helical" evidence="1">
    <location>
        <begin position="12"/>
        <end position="34"/>
    </location>
</feature>
<dbReference type="OrthoDB" id="61841at2"/>
<feature type="transmembrane region" description="Helical" evidence="1">
    <location>
        <begin position="121"/>
        <end position="143"/>
    </location>
</feature>
<dbReference type="Proteomes" id="UP000199223">
    <property type="component" value="Unassembled WGS sequence"/>
</dbReference>
<accession>A0A1H6SUE3</accession>
<keyword evidence="3" id="KW-1185">Reference proteome</keyword>
<keyword evidence="1" id="KW-0812">Transmembrane</keyword>
<feature type="transmembrane region" description="Helical" evidence="1">
    <location>
        <begin position="46"/>
        <end position="63"/>
    </location>
</feature>
<name>A0A1H6SUE3_9DEIO</name>
<dbReference type="STRING" id="856736.SAMN04488058_101392"/>
<evidence type="ECO:0000313" key="3">
    <source>
        <dbReference type="Proteomes" id="UP000199223"/>
    </source>
</evidence>
<sequence>MESALDLLLGRVGLPGVTALYALVLALLGAFWLARVAREARRGRRPGVAWWGVPGLLALLLARSEDLPPLFGIGASALLLAEFWPSAYRSARRRPDRVWPLVAWATALGLILLTPEGLNRTGIYTALLLGLLGAAGLLSALLFPVQQRPRREVPEPGFALRWRPATVPEWPEFSVTLTARGAELRNESSQPLSLIGWSPRSVNAWLTPRDAQGRPLNVLHAGHSVFLPLGSHEPGLRVWYTTPGAAREPRLFRADWTPAPAHRERVLH</sequence>
<protein>
    <submittedName>
        <fullName evidence="2">Uncharacterized protein</fullName>
    </submittedName>
</protein>